<accession>N9E5Z7</accession>
<dbReference type="Proteomes" id="UP000018417">
    <property type="component" value="Unassembled WGS sequence"/>
</dbReference>
<dbReference type="RefSeq" id="WP_005052294.1">
    <property type="nucleotide sequence ID" value="NZ_KB849758.1"/>
</dbReference>
<keyword evidence="1" id="KW-0812">Transmembrane</keyword>
<feature type="transmembrane region" description="Helical" evidence="1">
    <location>
        <begin position="6"/>
        <end position="27"/>
    </location>
</feature>
<proteinExistence type="predicted"/>
<dbReference type="AlphaFoldDB" id="N9E5Z7"/>
<dbReference type="EMBL" id="APQK01000009">
    <property type="protein sequence ID" value="ENW05908.1"/>
    <property type="molecule type" value="Genomic_DNA"/>
</dbReference>
<comment type="caution">
    <text evidence="2">The sequence shown here is derived from an EMBL/GenBank/DDBJ whole genome shotgun (WGS) entry which is preliminary data.</text>
</comment>
<organism evidence="2 3">
    <name type="scientific">Acinetobacter beijerinckii ANC 3835</name>
    <dbReference type="NCBI Taxonomy" id="1217649"/>
    <lineage>
        <taxon>Bacteria</taxon>
        <taxon>Pseudomonadati</taxon>
        <taxon>Pseudomonadota</taxon>
        <taxon>Gammaproteobacteria</taxon>
        <taxon>Moraxellales</taxon>
        <taxon>Moraxellaceae</taxon>
        <taxon>Acinetobacter</taxon>
    </lineage>
</organism>
<evidence type="ECO:0000256" key="1">
    <source>
        <dbReference type="SAM" id="Phobius"/>
    </source>
</evidence>
<feature type="transmembrane region" description="Helical" evidence="1">
    <location>
        <begin position="127"/>
        <end position="148"/>
    </location>
</feature>
<protein>
    <submittedName>
        <fullName evidence="2">Uncharacterized protein</fullName>
    </submittedName>
</protein>
<keyword evidence="1" id="KW-1133">Transmembrane helix</keyword>
<reference evidence="2 3" key="1">
    <citation type="submission" date="2013-02" db="EMBL/GenBank/DDBJ databases">
        <title>The Genome Sequence of Acinetobacter beijerinckii ANC 3835.</title>
        <authorList>
            <consortium name="The Broad Institute Genome Sequencing Platform"/>
            <consortium name="The Broad Institute Genome Sequencing Center for Infectious Disease"/>
            <person name="Cerqueira G."/>
            <person name="Feldgarden M."/>
            <person name="Courvalin P."/>
            <person name="Perichon B."/>
            <person name="Grillot-Courvalin C."/>
            <person name="Clermont D."/>
            <person name="Rocha E."/>
            <person name="Yoon E.-J."/>
            <person name="Nemec A."/>
            <person name="Walker B."/>
            <person name="Young S.K."/>
            <person name="Zeng Q."/>
            <person name="Gargeya S."/>
            <person name="Fitzgerald M."/>
            <person name="Haas B."/>
            <person name="Abouelleil A."/>
            <person name="Alvarado L."/>
            <person name="Arachchi H.M."/>
            <person name="Berlin A.M."/>
            <person name="Chapman S.B."/>
            <person name="Dewar J."/>
            <person name="Goldberg J."/>
            <person name="Griggs A."/>
            <person name="Gujja S."/>
            <person name="Hansen M."/>
            <person name="Howarth C."/>
            <person name="Imamovic A."/>
            <person name="Larimer J."/>
            <person name="McCowan C."/>
            <person name="Murphy C."/>
            <person name="Neiman D."/>
            <person name="Pearson M."/>
            <person name="Priest M."/>
            <person name="Roberts A."/>
            <person name="Saif S."/>
            <person name="Shea T."/>
            <person name="Sisk P."/>
            <person name="Sykes S."/>
            <person name="Wortman J."/>
            <person name="Nusbaum C."/>
            <person name="Birren B."/>
        </authorList>
    </citation>
    <scope>NUCLEOTIDE SEQUENCE [LARGE SCALE GENOMIC DNA]</scope>
    <source>
        <strain evidence="2 3">ANC 3835</strain>
    </source>
</reference>
<evidence type="ECO:0000313" key="2">
    <source>
        <dbReference type="EMBL" id="ENW05908.1"/>
    </source>
</evidence>
<keyword evidence="1" id="KW-0472">Membrane</keyword>
<dbReference type="HOGENOM" id="CLU_1072102_0_0_6"/>
<name>N9E5Z7_9GAMM</name>
<feature type="transmembrane region" description="Helical" evidence="1">
    <location>
        <begin position="102"/>
        <end position="121"/>
    </location>
</feature>
<dbReference type="OrthoDB" id="6023294at2"/>
<evidence type="ECO:0000313" key="3">
    <source>
        <dbReference type="Proteomes" id="UP000018417"/>
    </source>
</evidence>
<dbReference type="PATRIC" id="fig|1217649.3.peg.722"/>
<sequence length="247" mass="29310">MYFPFDVLLVIGIVGFYIYDSTHLYFYNEFNIYKGFKTTFKSQLISRKFNFYRQYLVIFNLLLPHQLIFKCAWTFKDTHSTIHAIEIEHIRKISLILKPLQVINILTFLLTLAILPFLLIYKADYVAISITLVMIYGLNLFSIFFVMFKRKNLQLSWFKTTQLLLDVLLCPPFAVNLLRKISLNYQIKTEGVLLASQILDQKHYQHVLDEVLLDIQTLKTASNEKHVIQLELRERQLQSLKYKIENK</sequence>
<gene>
    <name evidence="2" type="ORF">F934_00761</name>
</gene>